<feature type="domain" description="Beta-lactamase-related" evidence="1">
    <location>
        <begin position="9"/>
        <end position="345"/>
    </location>
</feature>
<dbReference type="Proteomes" id="UP001596074">
    <property type="component" value="Unassembled WGS sequence"/>
</dbReference>
<dbReference type="EC" id="3.-.-.-" evidence="2"/>
<dbReference type="PANTHER" id="PTHR43319:SF3">
    <property type="entry name" value="BETA-LACTAMASE-RELATED DOMAIN-CONTAINING PROTEIN"/>
    <property type="match status" value="1"/>
</dbReference>
<dbReference type="Gene3D" id="3.40.710.10">
    <property type="entry name" value="DD-peptidase/beta-lactamase superfamily"/>
    <property type="match status" value="1"/>
</dbReference>
<accession>A0ABW1A1S5</accession>
<dbReference type="Pfam" id="PF00144">
    <property type="entry name" value="Beta-lactamase"/>
    <property type="match status" value="1"/>
</dbReference>
<sequence length="365" mass="39076">MGSAVRSAIDEALSSGEVGLQVAVYHRGELVLDVSVGEMSVGGRKVDSDTIFWVASAGKVSTATALHVQVERGLIDYDQTIASIWPEFGAQGKDSFTVRDALTHRVGLAGLPGDATPELLGDWEWMADRLARSAPSDDPAQRSTYHARTWGYVVGEIARRVDPAGRSFEDLVRDEVHEPLGVSGVWHRLPGGVEHRLAVMRGDILSGEPMTFTVTADHEINTPEYRDRIDPSGAWVTAREAARLWAAYAQGGELAGTRLLAADRIATFLDRRACTFEAGSIAGPRAVIGAGGLMVGGSVPAYREVLGFGGGRVLWHPGAGGALGFADLDAELAVMICHNEFFDERHHSQHPFAPLVRAVYADVAG</sequence>
<evidence type="ECO:0000259" key="1">
    <source>
        <dbReference type="Pfam" id="PF00144"/>
    </source>
</evidence>
<dbReference type="EMBL" id="JBHSON010000032">
    <property type="protein sequence ID" value="MFC5748488.1"/>
    <property type="molecule type" value="Genomic_DNA"/>
</dbReference>
<protein>
    <submittedName>
        <fullName evidence="2">Serine hydrolase domain-containing protein</fullName>
        <ecNumber evidence="2">3.-.-.-</ecNumber>
    </submittedName>
</protein>
<organism evidence="2 3">
    <name type="scientific">Actinomadura rugatobispora</name>
    <dbReference type="NCBI Taxonomy" id="1994"/>
    <lineage>
        <taxon>Bacteria</taxon>
        <taxon>Bacillati</taxon>
        <taxon>Actinomycetota</taxon>
        <taxon>Actinomycetes</taxon>
        <taxon>Streptosporangiales</taxon>
        <taxon>Thermomonosporaceae</taxon>
        <taxon>Actinomadura</taxon>
    </lineage>
</organism>
<evidence type="ECO:0000313" key="2">
    <source>
        <dbReference type="EMBL" id="MFC5748488.1"/>
    </source>
</evidence>
<proteinExistence type="predicted"/>
<gene>
    <name evidence="2" type="ORF">ACFPZN_22970</name>
</gene>
<dbReference type="SUPFAM" id="SSF56601">
    <property type="entry name" value="beta-lactamase/transpeptidase-like"/>
    <property type="match status" value="1"/>
</dbReference>
<dbReference type="InterPro" id="IPR052907">
    <property type="entry name" value="Beta-lactamase/esterase"/>
</dbReference>
<dbReference type="InterPro" id="IPR001466">
    <property type="entry name" value="Beta-lactam-related"/>
</dbReference>
<evidence type="ECO:0000313" key="3">
    <source>
        <dbReference type="Proteomes" id="UP001596074"/>
    </source>
</evidence>
<reference evidence="3" key="1">
    <citation type="journal article" date="2019" name="Int. J. Syst. Evol. Microbiol.">
        <title>The Global Catalogue of Microorganisms (GCM) 10K type strain sequencing project: providing services to taxonomists for standard genome sequencing and annotation.</title>
        <authorList>
            <consortium name="The Broad Institute Genomics Platform"/>
            <consortium name="The Broad Institute Genome Sequencing Center for Infectious Disease"/>
            <person name="Wu L."/>
            <person name="Ma J."/>
        </authorList>
    </citation>
    <scope>NUCLEOTIDE SEQUENCE [LARGE SCALE GENOMIC DNA]</scope>
    <source>
        <strain evidence="3">KCTC 42087</strain>
    </source>
</reference>
<dbReference type="RefSeq" id="WP_378284151.1">
    <property type="nucleotide sequence ID" value="NZ_JBHSON010000032.1"/>
</dbReference>
<name>A0ABW1A1S5_9ACTN</name>
<keyword evidence="3" id="KW-1185">Reference proteome</keyword>
<dbReference type="PANTHER" id="PTHR43319">
    <property type="entry name" value="BETA-LACTAMASE-RELATED"/>
    <property type="match status" value="1"/>
</dbReference>
<keyword evidence="2" id="KW-0378">Hydrolase</keyword>
<dbReference type="InterPro" id="IPR012338">
    <property type="entry name" value="Beta-lactam/transpept-like"/>
</dbReference>
<comment type="caution">
    <text evidence="2">The sequence shown here is derived from an EMBL/GenBank/DDBJ whole genome shotgun (WGS) entry which is preliminary data.</text>
</comment>
<dbReference type="GO" id="GO:0016787">
    <property type="term" value="F:hydrolase activity"/>
    <property type="evidence" value="ECO:0007669"/>
    <property type="project" value="UniProtKB-KW"/>
</dbReference>